<dbReference type="EMBL" id="DULP01000033">
    <property type="protein sequence ID" value="HHW32962.1"/>
    <property type="molecule type" value="Genomic_DNA"/>
</dbReference>
<organism evidence="1 2">
    <name type="scientific">Paracoccus solventivorans</name>
    <dbReference type="NCBI Taxonomy" id="53463"/>
    <lineage>
        <taxon>Bacteria</taxon>
        <taxon>Pseudomonadati</taxon>
        <taxon>Pseudomonadota</taxon>
        <taxon>Alphaproteobacteria</taxon>
        <taxon>Rhodobacterales</taxon>
        <taxon>Paracoccaceae</taxon>
        <taxon>Paracoccus</taxon>
    </lineage>
</organism>
<reference evidence="1 2" key="1">
    <citation type="journal article" date="2020" name="Biotechnol. Biofuels">
        <title>New insights from the biogas microbiome by comprehensive genome-resolved metagenomics of nearly 1600 species originating from multiple anaerobic digesters.</title>
        <authorList>
            <person name="Campanaro S."/>
            <person name="Treu L."/>
            <person name="Rodriguez-R L.M."/>
            <person name="Kovalovszki A."/>
            <person name="Ziels R.M."/>
            <person name="Maus I."/>
            <person name="Zhu X."/>
            <person name="Kougias P.G."/>
            <person name="Basile A."/>
            <person name="Luo G."/>
            <person name="Schluter A."/>
            <person name="Konstantinidis K.T."/>
            <person name="Angelidaki I."/>
        </authorList>
    </citation>
    <scope>NUCLEOTIDE SEQUENCE [LARGE SCALE GENOMIC DNA]</scope>
    <source>
        <strain evidence="1">AS04akNAM_125</strain>
    </source>
</reference>
<evidence type="ECO:0000313" key="2">
    <source>
        <dbReference type="Proteomes" id="UP000580830"/>
    </source>
</evidence>
<comment type="caution">
    <text evidence="1">The sequence shown here is derived from an EMBL/GenBank/DDBJ whole genome shotgun (WGS) entry which is preliminary data.</text>
</comment>
<dbReference type="Proteomes" id="UP000580830">
    <property type="component" value="Unassembled WGS sequence"/>
</dbReference>
<sequence>MMARTGFARNRELPAACDCALMRRLPVLVSNVDVALMWIANAKSLP</sequence>
<accession>A0A832PKL1</accession>
<dbReference type="AlphaFoldDB" id="A0A832PKL1"/>
<evidence type="ECO:0000313" key="1">
    <source>
        <dbReference type="EMBL" id="HHW32962.1"/>
    </source>
</evidence>
<gene>
    <name evidence="1" type="ORF">GXX24_02285</name>
</gene>
<proteinExistence type="predicted"/>
<name>A0A832PKL1_9RHOB</name>
<protein>
    <submittedName>
        <fullName evidence="1">Uncharacterized protein</fullName>
    </submittedName>
</protein>